<gene>
    <name evidence="2" type="ORF">ALC56_03222</name>
</gene>
<evidence type="ECO:0000313" key="3">
    <source>
        <dbReference type="Proteomes" id="UP000078541"/>
    </source>
</evidence>
<evidence type="ECO:0000256" key="1">
    <source>
        <dbReference type="SAM" id="MobiDB-lite"/>
    </source>
</evidence>
<protein>
    <submittedName>
        <fullName evidence="2">Uncharacterized protein</fullName>
    </submittedName>
</protein>
<evidence type="ECO:0000313" key="2">
    <source>
        <dbReference type="EMBL" id="KYN42084.1"/>
    </source>
</evidence>
<dbReference type="Proteomes" id="UP000078541">
    <property type="component" value="Unassembled WGS sequence"/>
</dbReference>
<feature type="compositionally biased region" description="Basic and acidic residues" evidence="1">
    <location>
        <begin position="1"/>
        <end position="13"/>
    </location>
</feature>
<organism evidence="2 3">
    <name type="scientific">Trachymyrmex septentrionalis</name>
    <dbReference type="NCBI Taxonomy" id="34720"/>
    <lineage>
        <taxon>Eukaryota</taxon>
        <taxon>Metazoa</taxon>
        <taxon>Ecdysozoa</taxon>
        <taxon>Arthropoda</taxon>
        <taxon>Hexapoda</taxon>
        <taxon>Insecta</taxon>
        <taxon>Pterygota</taxon>
        <taxon>Neoptera</taxon>
        <taxon>Endopterygota</taxon>
        <taxon>Hymenoptera</taxon>
        <taxon>Apocrita</taxon>
        <taxon>Aculeata</taxon>
        <taxon>Formicoidea</taxon>
        <taxon>Formicidae</taxon>
        <taxon>Myrmicinae</taxon>
        <taxon>Trachymyrmex</taxon>
    </lineage>
</organism>
<dbReference type="AlphaFoldDB" id="A0A195FQ89"/>
<accession>A0A195FQ89</accession>
<keyword evidence="3" id="KW-1185">Reference proteome</keyword>
<feature type="compositionally biased region" description="Basic residues" evidence="1">
    <location>
        <begin position="14"/>
        <end position="23"/>
    </location>
</feature>
<dbReference type="EMBL" id="KQ981382">
    <property type="protein sequence ID" value="KYN42084.1"/>
    <property type="molecule type" value="Genomic_DNA"/>
</dbReference>
<sequence>MTRTEKERQEGRPPAKKVPRFRTKPALVYPSSPDPRGLTWPPGPPPPLHRLVRLILSGKQTSGSREVRCE</sequence>
<feature type="region of interest" description="Disordered" evidence="1">
    <location>
        <begin position="1"/>
        <end position="50"/>
    </location>
</feature>
<proteinExistence type="predicted"/>
<reference evidence="2 3" key="1">
    <citation type="submission" date="2016-03" db="EMBL/GenBank/DDBJ databases">
        <title>Trachymyrmex septentrionalis WGS genome.</title>
        <authorList>
            <person name="Nygaard S."/>
            <person name="Hu H."/>
            <person name="Boomsma J."/>
            <person name="Zhang G."/>
        </authorList>
    </citation>
    <scope>NUCLEOTIDE SEQUENCE [LARGE SCALE GENOMIC DNA]</scope>
    <source>
        <strain evidence="2">Tsep2-gDNA-1</strain>
        <tissue evidence="2">Whole body</tissue>
    </source>
</reference>
<name>A0A195FQ89_9HYME</name>